<dbReference type="AlphaFoldDB" id="A0AAW9S1H7"/>
<keyword evidence="5" id="KW-1185">Reference proteome</keyword>
<dbReference type="PROSITE" id="PS50887">
    <property type="entry name" value="GGDEF"/>
    <property type="match status" value="1"/>
</dbReference>
<evidence type="ECO:0000256" key="1">
    <source>
        <dbReference type="ARBA" id="ARBA00022741"/>
    </source>
</evidence>
<dbReference type="Pfam" id="PF22335">
    <property type="entry name" value="Cas10-Cmr2_palm2"/>
    <property type="match status" value="1"/>
</dbReference>
<comment type="caution">
    <text evidence="4">The sequence shown here is derived from an EMBL/GenBank/DDBJ whole genome shotgun (WGS) entry which is preliminary data.</text>
</comment>
<protein>
    <submittedName>
        <fullName evidence="4">Type III-B CRISPR-associated protein Cas10/Cmr2</fullName>
    </submittedName>
</protein>
<evidence type="ECO:0000259" key="3">
    <source>
        <dbReference type="PROSITE" id="PS50887"/>
    </source>
</evidence>
<dbReference type="InterPro" id="IPR043128">
    <property type="entry name" value="Rev_trsase/Diguanyl_cyclase"/>
</dbReference>
<organism evidence="4 5">
    <name type="scientific">Rapidithrix thailandica</name>
    <dbReference type="NCBI Taxonomy" id="413964"/>
    <lineage>
        <taxon>Bacteria</taxon>
        <taxon>Pseudomonadati</taxon>
        <taxon>Bacteroidota</taxon>
        <taxon>Cytophagia</taxon>
        <taxon>Cytophagales</taxon>
        <taxon>Flammeovirgaceae</taxon>
        <taxon>Rapidithrix</taxon>
    </lineage>
</organism>
<evidence type="ECO:0000256" key="2">
    <source>
        <dbReference type="ARBA" id="ARBA00023118"/>
    </source>
</evidence>
<dbReference type="Gene3D" id="3.30.70.270">
    <property type="match status" value="1"/>
</dbReference>
<dbReference type="InterPro" id="IPR024615">
    <property type="entry name" value="CRISPR-assoc_Cmr2_N"/>
</dbReference>
<accession>A0AAW9S1H7</accession>
<name>A0AAW9S1H7_9BACT</name>
<dbReference type="Gene3D" id="3.30.70.2220">
    <property type="entry name" value="CRISPR-Cas system, Cmr2 subunit, D1 domain, cysteine cluster"/>
    <property type="match status" value="1"/>
</dbReference>
<keyword evidence="1" id="KW-0547">Nucleotide-binding</keyword>
<dbReference type="InterPro" id="IPR000160">
    <property type="entry name" value="GGDEF_dom"/>
</dbReference>
<dbReference type="EMBL" id="JBDKWZ010000002">
    <property type="protein sequence ID" value="MEN7546976.1"/>
    <property type="molecule type" value="Genomic_DNA"/>
</dbReference>
<dbReference type="InterPro" id="IPR038242">
    <property type="entry name" value="Cmr2_N"/>
</dbReference>
<evidence type="ECO:0000313" key="5">
    <source>
        <dbReference type="Proteomes" id="UP001403385"/>
    </source>
</evidence>
<sequence>MNNKYLFLFTISSVQSFIAQARKTQDLFAGSQILSELIDAGMRATQAYFEHCEYIFPVKNTSSKPNRFLVEVGNPKEDFINIGKNIKEHVQAKLVALASENLKEKPKPNGFDEQLAQVLDIHWAFVKISDYENYAKAYEALEQLLGSVKNVRVFEQYQYQEVGGETIIGEKGRKCNLDGENNALFFGIGTREKYYTLNGLKKDISKIGKASQNEGLSAISFVKRFSEFKDKNGNEIKFPSTAKVALIHDIELLSKTTDVDKLNAWLAFQHFFKNGDFDEQLFFEENLNETYFKNNGLQDYLIKLKQIVETHQKFSHQLKTNHYALILFDGDQMGKWLSGDFLKEEYKTEKLKEFHNKFSGLLAAFGKHARENILNTSKHNGQVVYAGGDDFLGFVNLHHLFDVIKQLRIDFDKLVNNELGTYKQMGEHLTFSAGIVIAHYKAPLSEVLKKAREIEKKAKKQGDRNAFAIAALKHSGEIQECVFKWDSKSNEASACSNWQDLEAIFTMLETETFSNKFITNLTTELYDLAGLQLDAMGKVNNTALFAEIKRLLKRALAKDSDSKVNKLLENNKDFFIQRKIENIKKETPTDKDALKKFDVADYVHSRLIELFKSSQKVEKANTVENFIHALHIIDFMHRKLA</sequence>
<dbReference type="GO" id="GO:0000166">
    <property type="term" value="F:nucleotide binding"/>
    <property type="evidence" value="ECO:0007669"/>
    <property type="project" value="UniProtKB-KW"/>
</dbReference>
<dbReference type="InterPro" id="IPR054767">
    <property type="entry name" value="Cas10-Cmr2_palm2"/>
</dbReference>
<dbReference type="Proteomes" id="UP001403385">
    <property type="component" value="Unassembled WGS sequence"/>
</dbReference>
<gene>
    <name evidence="4" type="primary">cas10</name>
    <name evidence="4" type="ORF">AAG747_03605</name>
</gene>
<dbReference type="RefSeq" id="WP_346819764.1">
    <property type="nucleotide sequence ID" value="NZ_JBDKWZ010000002.1"/>
</dbReference>
<proteinExistence type="predicted"/>
<feature type="domain" description="GGDEF" evidence="3">
    <location>
        <begin position="321"/>
        <end position="472"/>
    </location>
</feature>
<dbReference type="Pfam" id="PF12469">
    <property type="entry name" value="Cmr2_N"/>
    <property type="match status" value="1"/>
</dbReference>
<dbReference type="NCBIfam" id="TIGR02577">
    <property type="entry name" value="cas_TM1794_Cmr2"/>
    <property type="match status" value="1"/>
</dbReference>
<dbReference type="GO" id="GO:0051607">
    <property type="term" value="P:defense response to virus"/>
    <property type="evidence" value="ECO:0007669"/>
    <property type="project" value="UniProtKB-KW"/>
</dbReference>
<evidence type="ECO:0000313" key="4">
    <source>
        <dbReference type="EMBL" id="MEN7546976.1"/>
    </source>
</evidence>
<reference evidence="4 5" key="1">
    <citation type="submission" date="2024-04" db="EMBL/GenBank/DDBJ databases">
        <title>Novel genus in family Flammeovirgaceae.</title>
        <authorList>
            <person name="Nguyen T.H."/>
            <person name="Vuong T.Q."/>
            <person name="Le H."/>
            <person name="Kim S.-G."/>
        </authorList>
    </citation>
    <scope>NUCLEOTIDE SEQUENCE [LARGE SCALE GENOMIC DNA]</scope>
    <source>
        <strain evidence="4 5">JCM 23209</strain>
    </source>
</reference>
<dbReference type="InterPro" id="IPR013407">
    <property type="entry name" value="CRISPR-assoc_prot_Cmr2"/>
</dbReference>
<keyword evidence="2" id="KW-0051">Antiviral defense</keyword>